<dbReference type="GO" id="GO:0048870">
    <property type="term" value="P:cell motility"/>
    <property type="evidence" value="ECO:0007669"/>
    <property type="project" value="InterPro"/>
</dbReference>
<organism evidence="4 5">
    <name type="scientific">Lagenidium giganteum</name>
    <dbReference type="NCBI Taxonomy" id="4803"/>
    <lineage>
        <taxon>Eukaryota</taxon>
        <taxon>Sar</taxon>
        <taxon>Stramenopiles</taxon>
        <taxon>Oomycota</taxon>
        <taxon>Peronosporomycetes</taxon>
        <taxon>Pythiales</taxon>
        <taxon>Pythiaceae</taxon>
    </lineage>
</organism>
<evidence type="ECO:0000256" key="2">
    <source>
        <dbReference type="SAM" id="MobiDB-lite"/>
    </source>
</evidence>
<dbReference type="EMBL" id="DAKRPA010000386">
    <property type="protein sequence ID" value="DAZ92772.1"/>
    <property type="molecule type" value="Genomic_DNA"/>
</dbReference>
<accession>A0AAV2YHE4</accession>
<feature type="domain" description="SARAH" evidence="3">
    <location>
        <begin position="169"/>
        <end position="216"/>
    </location>
</feature>
<keyword evidence="5" id="KW-1185">Reference proteome</keyword>
<dbReference type="InterPro" id="IPR039308">
    <property type="entry name" value="GAS8"/>
</dbReference>
<reference evidence="4" key="1">
    <citation type="submission" date="2022-11" db="EMBL/GenBank/DDBJ databases">
        <authorList>
            <person name="Morgan W.R."/>
            <person name="Tartar A."/>
        </authorList>
    </citation>
    <scope>NUCLEOTIDE SEQUENCE</scope>
    <source>
        <strain evidence="4">ARSEF 373</strain>
    </source>
</reference>
<evidence type="ECO:0000313" key="5">
    <source>
        <dbReference type="Proteomes" id="UP001146120"/>
    </source>
</evidence>
<evidence type="ECO:0000256" key="1">
    <source>
        <dbReference type="SAM" id="Coils"/>
    </source>
</evidence>
<keyword evidence="1" id="KW-0175">Coiled coil</keyword>
<feature type="coiled-coil region" evidence="1">
    <location>
        <begin position="83"/>
        <end position="110"/>
    </location>
</feature>
<comment type="caution">
    <text evidence="4">The sequence shown here is derived from an EMBL/GenBank/DDBJ whole genome shotgun (WGS) entry which is preliminary data.</text>
</comment>
<reference evidence="4" key="2">
    <citation type="journal article" date="2023" name="Microbiol Resour">
        <title>Decontamination and Annotation of the Draft Genome Sequence of the Oomycete Lagenidium giganteum ARSEF 373.</title>
        <authorList>
            <person name="Morgan W.R."/>
            <person name="Tartar A."/>
        </authorList>
    </citation>
    <scope>NUCLEOTIDE SEQUENCE</scope>
    <source>
        <strain evidence="4">ARSEF 373</strain>
    </source>
</reference>
<proteinExistence type="predicted"/>
<dbReference type="PANTHER" id="PTHR31543:SF1">
    <property type="entry name" value="HECT DOMAIN-CONTAINING PROTEIN"/>
    <property type="match status" value="1"/>
</dbReference>
<gene>
    <name evidence="4" type="ORF">N0F65_008154</name>
</gene>
<evidence type="ECO:0000259" key="3">
    <source>
        <dbReference type="PROSITE" id="PS50951"/>
    </source>
</evidence>
<evidence type="ECO:0000313" key="4">
    <source>
        <dbReference type="EMBL" id="DAZ92772.1"/>
    </source>
</evidence>
<dbReference type="GO" id="GO:0031267">
    <property type="term" value="F:small GTPase binding"/>
    <property type="evidence" value="ECO:0007669"/>
    <property type="project" value="InterPro"/>
</dbReference>
<dbReference type="GO" id="GO:0005794">
    <property type="term" value="C:Golgi apparatus"/>
    <property type="evidence" value="ECO:0007669"/>
    <property type="project" value="TreeGrafter"/>
</dbReference>
<dbReference type="GO" id="GO:0005874">
    <property type="term" value="C:microtubule"/>
    <property type="evidence" value="ECO:0007669"/>
    <property type="project" value="TreeGrafter"/>
</dbReference>
<dbReference type="Pfam" id="PF13851">
    <property type="entry name" value="GAS"/>
    <property type="match status" value="1"/>
</dbReference>
<feature type="coiled-coil region" evidence="1">
    <location>
        <begin position="261"/>
        <end position="361"/>
    </location>
</feature>
<dbReference type="AlphaFoldDB" id="A0AAV2YHE4"/>
<dbReference type="InterPro" id="IPR025593">
    <property type="entry name" value="GAS8_dom"/>
</dbReference>
<dbReference type="InterPro" id="IPR011524">
    <property type="entry name" value="SARAH_dom"/>
</dbReference>
<name>A0AAV2YHE4_9STRA</name>
<feature type="coiled-coil region" evidence="1">
    <location>
        <begin position="162"/>
        <end position="230"/>
    </location>
</feature>
<dbReference type="PANTHER" id="PTHR31543">
    <property type="entry name" value="DYNEIN REGULATORY COMPLEX SUBUNIT 4"/>
    <property type="match status" value="1"/>
</dbReference>
<dbReference type="GO" id="GO:0007165">
    <property type="term" value="P:signal transduction"/>
    <property type="evidence" value="ECO:0007669"/>
    <property type="project" value="InterPro"/>
</dbReference>
<dbReference type="GO" id="GO:0031514">
    <property type="term" value="C:motile cilium"/>
    <property type="evidence" value="ECO:0007669"/>
    <property type="project" value="InterPro"/>
</dbReference>
<feature type="region of interest" description="Disordered" evidence="2">
    <location>
        <begin position="482"/>
        <end position="518"/>
    </location>
</feature>
<dbReference type="GO" id="GO:0008017">
    <property type="term" value="F:microtubule binding"/>
    <property type="evidence" value="ECO:0007669"/>
    <property type="project" value="InterPro"/>
</dbReference>
<dbReference type="PROSITE" id="PS50951">
    <property type="entry name" value="SARAH"/>
    <property type="match status" value="1"/>
</dbReference>
<feature type="region of interest" description="Disordered" evidence="2">
    <location>
        <begin position="1"/>
        <end position="35"/>
    </location>
</feature>
<protein>
    <recommendedName>
        <fullName evidence="3">SARAH domain-containing protein</fullName>
    </recommendedName>
</protein>
<feature type="compositionally biased region" description="Basic and acidic residues" evidence="2">
    <location>
        <begin position="26"/>
        <end position="35"/>
    </location>
</feature>
<feature type="compositionally biased region" description="Polar residues" evidence="2">
    <location>
        <begin position="490"/>
        <end position="518"/>
    </location>
</feature>
<dbReference type="Proteomes" id="UP001146120">
    <property type="component" value="Unassembled WGS sequence"/>
</dbReference>
<sequence length="518" mass="60997">MGPKKGAKGAKGGGKKEKKGKGGGKKNSDENDAMKENEAECVELVKQAKALLEMTKKEEQSFNEFQQQREKINYFWIVEKKNFEDRKAELRNKERERQDLEEKHQVEIKVYKQRVKHLLYEHQNEVTNLKKDMEKTLKLSQDDYRENERGLKADKRRLKFDLKEMELSHEDYLKSLKQEQDRRITILRQEFERHAKELQQKYERKRKAIRDELEVRRKLDTQKIEEKKNQHIAQLMTAHEKAFGEIKNYYNDITHNNLDLIKSLKEEVAEMKKKEAQDEKLMFEISQENKRMSEPLKKALLDVEKLRKKIKVYQEEKIELRNAKAQLLVLEQEHATLSWEYEVMQQRYAQVQKEYDELNHHFQTSIYDVQQKTGLKNLLLEKKMEAMSMRLEQKDAELNEVLVHAKLDPAIVDRVKGRLQDIMENKAHDVKDLEREYAHILKLQQDLVHAVELKMSEYGLPVNELGFVSRLRGNAAPVAPIAKTAPSKLPGNTGNQLKAAQGNNNNKDALTSQRVFAK</sequence>